<keyword evidence="1 2" id="KW-0238">DNA-binding</keyword>
<dbReference type="PROSITE" id="PS01081">
    <property type="entry name" value="HTH_TETR_1"/>
    <property type="match status" value="1"/>
</dbReference>
<comment type="caution">
    <text evidence="4">The sequence shown here is derived from an EMBL/GenBank/DDBJ whole genome shotgun (WGS) entry which is preliminary data.</text>
</comment>
<reference evidence="4 5" key="1">
    <citation type="submission" date="2018-03" db="EMBL/GenBank/DDBJ databases">
        <title>Cross-interface Injection: A General Nanoliter Liquid Handling Method Applied to Single Cells Genome Amplification Automated Nanoliter Liquid Handling Applied to Single Cell Multiple Displacement Amplification.</title>
        <authorList>
            <person name="Yun J."/>
            <person name="Xu P."/>
            <person name="Xu J."/>
            <person name="Dai X."/>
            <person name="Wang Y."/>
            <person name="Zheng X."/>
            <person name="Cao C."/>
            <person name="Yi Q."/>
            <person name="Zhu Y."/>
            <person name="Wang L."/>
            <person name="Dong Z."/>
            <person name="Huang Y."/>
            <person name="Huang L."/>
            <person name="Du W."/>
        </authorList>
    </citation>
    <scope>NUCLEOTIDE SEQUENCE [LARGE SCALE GENOMIC DNA]</scope>
    <source>
        <strain evidence="4 5">Z-D1-2</strain>
    </source>
</reference>
<accession>A0A2T4DRM1</accession>
<evidence type="ECO:0000313" key="5">
    <source>
        <dbReference type="Proteomes" id="UP000240608"/>
    </source>
</evidence>
<dbReference type="EMBL" id="PYVU01000050">
    <property type="protein sequence ID" value="PTB96459.1"/>
    <property type="molecule type" value="Genomic_DNA"/>
</dbReference>
<protein>
    <recommendedName>
        <fullName evidence="3">HTH tetR-type domain-containing protein</fullName>
    </recommendedName>
</protein>
<sequence>MTETKEHIIKVATALFLGRGFKEVTMKQLVESAGISKGAFYHYFKSKEQVFEEVVMSFFNSMKIDDYDLLSTTSLKEFYTNWVRNISEGNNKKGPGDKDNTDFNQNHYYLIFDALRLIPNFQKVIDEEINKETEAWVKIIDISKSNNEITSTLKSTDIAKLFMYLSDGLTTNLMFLNKISTIRIESLKVWDNIYSLLRKN</sequence>
<dbReference type="Pfam" id="PF00440">
    <property type="entry name" value="TetR_N"/>
    <property type="match status" value="1"/>
</dbReference>
<dbReference type="InterPro" id="IPR023772">
    <property type="entry name" value="DNA-bd_HTH_TetR-type_CS"/>
</dbReference>
<dbReference type="InterPro" id="IPR009057">
    <property type="entry name" value="Homeodomain-like_sf"/>
</dbReference>
<dbReference type="PANTHER" id="PTHR43479:SF11">
    <property type="entry name" value="ACREF_ENVCD OPERON REPRESSOR-RELATED"/>
    <property type="match status" value="1"/>
</dbReference>
<feature type="domain" description="HTH tetR-type" evidence="3">
    <location>
        <begin position="2"/>
        <end position="62"/>
    </location>
</feature>
<dbReference type="Proteomes" id="UP000240608">
    <property type="component" value="Unassembled WGS sequence"/>
</dbReference>
<dbReference type="Gene3D" id="1.10.357.10">
    <property type="entry name" value="Tetracycline Repressor, domain 2"/>
    <property type="match status" value="1"/>
</dbReference>
<dbReference type="GO" id="GO:0003677">
    <property type="term" value="F:DNA binding"/>
    <property type="evidence" value="ECO:0007669"/>
    <property type="project" value="UniProtKB-UniRule"/>
</dbReference>
<dbReference type="PROSITE" id="PS50977">
    <property type="entry name" value="HTH_TETR_2"/>
    <property type="match status" value="1"/>
</dbReference>
<name>A0A2T4DRM1_9BACT</name>
<dbReference type="PANTHER" id="PTHR43479">
    <property type="entry name" value="ACREF/ENVCD OPERON REPRESSOR-RELATED"/>
    <property type="match status" value="1"/>
</dbReference>
<evidence type="ECO:0000256" key="2">
    <source>
        <dbReference type="PROSITE-ProRule" id="PRU00335"/>
    </source>
</evidence>
<gene>
    <name evidence="4" type="ORF">C9994_07245</name>
</gene>
<proteinExistence type="predicted"/>
<dbReference type="AlphaFoldDB" id="A0A2T4DRM1"/>
<evidence type="ECO:0000259" key="3">
    <source>
        <dbReference type="PROSITE" id="PS50977"/>
    </source>
</evidence>
<dbReference type="SUPFAM" id="SSF46689">
    <property type="entry name" value="Homeodomain-like"/>
    <property type="match status" value="1"/>
</dbReference>
<evidence type="ECO:0000313" key="4">
    <source>
        <dbReference type="EMBL" id="PTB96459.1"/>
    </source>
</evidence>
<organism evidence="4 5">
    <name type="scientific">Marivirga lumbricoides</name>
    <dbReference type="NCBI Taxonomy" id="1046115"/>
    <lineage>
        <taxon>Bacteria</taxon>
        <taxon>Pseudomonadati</taxon>
        <taxon>Bacteroidota</taxon>
        <taxon>Cytophagia</taxon>
        <taxon>Cytophagales</taxon>
        <taxon>Marivirgaceae</taxon>
        <taxon>Marivirga</taxon>
    </lineage>
</organism>
<feature type="DNA-binding region" description="H-T-H motif" evidence="2">
    <location>
        <begin position="25"/>
        <end position="44"/>
    </location>
</feature>
<dbReference type="PRINTS" id="PR00455">
    <property type="entry name" value="HTHTETR"/>
</dbReference>
<dbReference type="InterPro" id="IPR050624">
    <property type="entry name" value="HTH-type_Tx_Regulator"/>
</dbReference>
<dbReference type="InterPro" id="IPR001647">
    <property type="entry name" value="HTH_TetR"/>
</dbReference>
<evidence type="ECO:0000256" key="1">
    <source>
        <dbReference type="ARBA" id="ARBA00023125"/>
    </source>
</evidence>